<dbReference type="OrthoDB" id="9779408at2"/>
<accession>A0A379C8P4</accession>
<dbReference type="InterPro" id="IPR018052">
    <property type="entry name" value="Ald1_epimerase_CS"/>
</dbReference>
<evidence type="ECO:0000256" key="2">
    <source>
        <dbReference type="ARBA" id="ARBA00005028"/>
    </source>
</evidence>
<dbReference type="RefSeq" id="WP_115315067.1">
    <property type="nucleotide sequence ID" value="NZ_LWIF01000001.1"/>
</dbReference>
<dbReference type="EC" id="5.1.3.3" evidence="4 8"/>
<dbReference type="CDD" id="cd09019">
    <property type="entry name" value="galactose_mutarotase_like"/>
    <property type="match status" value="1"/>
</dbReference>
<feature type="active site" description="Proton acceptor" evidence="9">
    <location>
        <position position="306"/>
    </location>
</feature>
<gene>
    <name evidence="12" type="primary">galM</name>
    <name evidence="12" type="ORF">NCTC12872_00512</name>
</gene>
<dbReference type="Pfam" id="PF01263">
    <property type="entry name" value="Aldose_epim"/>
    <property type="match status" value="1"/>
</dbReference>
<keyword evidence="6 8" id="KW-0413">Isomerase</keyword>
<dbReference type="PANTHER" id="PTHR10091:SF0">
    <property type="entry name" value="GALACTOSE MUTAROTASE"/>
    <property type="match status" value="1"/>
</dbReference>
<feature type="binding site" evidence="10">
    <location>
        <position position="244"/>
    </location>
    <ligand>
        <name>beta-D-galactose</name>
        <dbReference type="ChEBI" id="CHEBI:27667"/>
    </ligand>
</feature>
<comment type="similarity">
    <text evidence="3 8">Belongs to the aldose epimerase family.</text>
</comment>
<dbReference type="GO" id="GO:0005737">
    <property type="term" value="C:cytoplasm"/>
    <property type="evidence" value="ECO:0007669"/>
    <property type="project" value="TreeGrafter"/>
</dbReference>
<dbReference type="UniPathway" id="UPA00242"/>
<evidence type="ECO:0000256" key="7">
    <source>
        <dbReference type="ARBA" id="ARBA00023277"/>
    </source>
</evidence>
<feature type="binding site" evidence="11">
    <location>
        <begin position="173"/>
        <end position="175"/>
    </location>
    <ligand>
        <name>beta-D-galactose</name>
        <dbReference type="ChEBI" id="CHEBI:27667"/>
    </ligand>
</feature>
<dbReference type="InterPro" id="IPR015443">
    <property type="entry name" value="Aldose_1-epimerase"/>
</dbReference>
<dbReference type="GO" id="GO:0030246">
    <property type="term" value="F:carbohydrate binding"/>
    <property type="evidence" value="ECO:0007669"/>
    <property type="project" value="InterPro"/>
</dbReference>
<dbReference type="GO" id="GO:0004034">
    <property type="term" value="F:aldose 1-epimerase activity"/>
    <property type="evidence" value="ECO:0007669"/>
    <property type="project" value="UniProtKB-EC"/>
</dbReference>
<evidence type="ECO:0000256" key="8">
    <source>
        <dbReference type="PIRNR" id="PIRNR005096"/>
    </source>
</evidence>
<evidence type="ECO:0000256" key="3">
    <source>
        <dbReference type="ARBA" id="ARBA00006206"/>
    </source>
</evidence>
<evidence type="ECO:0000256" key="11">
    <source>
        <dbReference type="PIRSR" id="PIRSR005096-3"/>
    </source>
</evidence>
<dbReference type="NCBIfam" id="NF008277">
    <property type="entry name" value="PRK11055.1"/>
    <property type="match status" value="1"/>
</dbReference>
<evidence type="ECO:0000256" key="4">
    <source>
        <dbReference type="ARBA" id="ARBA00013185"/>
    </source>
</evidence>
<dbReference type="NCBIfam" id="TIGR02636">
    <property type="entry name" value="galM_Leloir"/>
    <property type="match status" value="1"/>
</dbReference>
<dbReference type="InterPro" id="IPR011013">
    <property type="entry name" value="Gal_mutarotase_sf_dom"/>
</dbReference>
<dbReference type="EMBL" id="UGTA01000001">
    <property type="protein sequence ID" value="SUB58549.1"/>
    <property type="molecule type" value="Genomic_DNA"/>
</dbReference>
<dbReference type="InterPro" id="IPR013458">
    <property type="entry name" value="Ald_epimerase_bac"/>
</dbReference>
<evidence type="ECO:0000313" key="12">
    <source>
        <dbReference type="EMBL" id="SUB58549.1"/>
    </source>
</evidence>
<comment type="pathway">
    <text evidence="2 8">Carbohydrate metabolism; hexose metabolism.</text>
</comment>
<evidence type="ECO:0000256" key="6">
    <source>
        <dbReference type="ARBA" id="ARBA00023235"/>
    </source>
</evidence>
<dbReference type="PIRSF" id="PIRSF005096">
    <property type="entry name" value="GALM"/>
    <property type="match status" value="1"/>
</dbReference>
<dbReference type="SUPFAM" id="SSF74650">
    <property type="entry name" value="Galactose mutarotase-like"/>
    <property type="match status" value="1"/>
</dbReference>
<dbReference type="Gene3D" id="2.70.98.10">
    <property type="match status" value="1"/>
</dbReference>
<dbReference type="PANTHER" id="PTHR10091">
    <property type="entry name" value="ALDOSE-1-EPIMERASE"/>
    <property type="match status" value="1"/>
</dbReference>
<dbReference type="GO" id="GO:0006006">
    <property type="term" value="P:glucose metabolic process"/>
    <property type="evidence" value="ECO:0007669"/>
    <property type="project" value="TreeGrafter"/>
</dbReference>
<feature type="binding site" evidence="11">
    <location>
        <begin position="77"/>
        <end position="78"/>
    </location>
    <ligand>
        <name>beta-D-galactose</name>
        <dbReference type="ChEBI" id="CHEBI:27667"/>
    </ligand>
</feature>
<organism evidence="12 13">
    <name type="scientific">Phocoenobacter uteri</name>
    <dbReference type="NCBI Taxonomy" id="146806"/>
    <lineage>
        <taxon>Bacteria</taxon>
        <taxon>Pseudomonadati</taxon>
        <taxon>Pseudomonadota</taxon>
        <taxon>Gammaproteobacteria</taxon>
        <taxon>Pasteurellales</taxon>
        <taxon>Pasteurellaceae</taxon>
        <taxon>Phocoenobacter</taxon>
    </lineage>
</organism>
<protein>
    <recommendedName>
        <fullName evidence="5 8">Aldose 1-epimerase</fullName>
        <ecNumber evidence="4 8">5.1.3.3</ecNumber>
    </recommendedName>
</protein>
<comment type="catalytic activity">
    <reaction evidence="1 8">
        <text>alpha-D-glucose = beta-D-glucose</text>
        <dbReference type="Rhea" id="RHEA:10264"/>
        <dbReference type="ChEBI" id="CHEBI:15903"/>
        <dbReference type="ChEBI" id="CHEBI:17925"/>
        <dbReference type="EC" id="5.1.3.3"/>
    </reaction>
</comment>
<feature type="active site" description="Proton donor" evidence="9">
    <location>
        <position position="173"/>
    </location>
</feature>
<dbReference type="PROSITE" id="PS00545">
    <property type="entry name" value="ALDOSE_1_EPIMERASE"/>
    <property type="match status" value="1"/>
</dbReference>
<dbReference type="AlphaFoldDB" id="A0A379C8P4"/>
<evidence type="ECO:0000256" key="1">
    <source>
        <dbReference type="ARBA" id="ARBA00001614"/>
    </source>
</evidence>
<dbReference type="Proteomes" id="UP000255417">
    <property type="component" value="Unassembled WGS sequence"/>
</dbReference>
<evidence type="ECO:0000313" key="13">
    <source>
        <dbReference type="Proteomes" id="UP000255417"/>
    </source>
</evidence>
<reference evidence="12 13" key="1">
    <citation type="submission" date="2018-06" db="EMBL/GenBank/DDBJ databases">
        <authorList>
            <consortium name="Pathogen Informatics"/>
            <person name="Doyle S."/>
        </authorList>
    </citation>
    <scope>NUCLEOTIDE SEQUENCE [LARGE SCALE GENOMIC DNA]</scope>
    <source>
        <strain evidence="12 13">NCTC12872</strain>
    </source>
</reference>
<keyword evidence="13" id="KW-1185">Reference proteome</keyword>
<proteinExistence type="inferred from homology"/>
<dbReference type="InterPro" id="IPR014718">
    <property type="entry name" value="GH-type_carb-bd"/>
</dbReference>
<evidence type="ECO:0000256" key="5">
    <source>
        <dbReference type="ARBA" id="ARBA00014165"/>
    </source>
</evidence>
<keyword evidence="7 8" id="KW-0119">Carbohydrate metabolism</keyword>
<dbReference type="InterPro" id="IPR047215">
    <property type="entry name" value="Galactose_mutarotase-like"/>
</dbReference>
<dbReference type="InterPro" id="IPR008183">
    <property type="entry name" value="Aldose_1/G6P_1-epimerase"/>
</dbReference>
<dbReference type="GO" id="GO:0033499">
    <property type="term" value="P:galactose catabolic process via UDP-galactose, Leloir pathway"/>
    <property type="evidence" value="ECO:0007669"/>
    <property type="project" value="TreeGrafter"/>
</dbReference>
<name>A0A379C8P4_9PAST</name>
<sequence length="348" mass="39068">MLTETVTGIAPDNQPFHLFTLTNGNGMSVQVMDWGATWVSCKVPVNHQPKEVLLGCQPQDYPLQQVYLGATVGRYANRIANASFQLNGKEYKLVANQGKHQLHGGNGFSHRRWDLKQKSENSVTFSLFSEDGDQGFGGNVTVFVTYHLTENNEVKIEFEGESDQDTPLNLTNHSYFNLDNAELGTDIRNHKLQLNADYFLPVDKEGIPNAPLKAVENTSFDFRNEKVIGKEFLKEEQELTKGYDHSFLLNQKSDQPCAILTASDNALQLQVFTSQSALQVYTGNYLAGTPNRCNEKYKDCSGIALETQALPDTPNHLEWQKYGGIVKAGEKYKQKTIFKFVKKSIVDQ</sequence>
<evidence type="ECO:0000256" key="9">
    <source>
        <dbReference type="PIRSR" id="PIRSR005096-1"/>
    </source>
</evidence>
<evidence type="ECO:0000256" key="10">
    <source>
        <dbReference type="PIRSR" id="PIRSR005096-2"/>
    </source>
</evidence>